<keyword evidence="2" id="KW-1185">Reference proteome</keyword>
<proteinExistence type="predicted"/>
<sequence length="83" mass="9856">MSIITFQSTFEHDGVSTPITLYVHHRYYKKRTHRHLNQDPEFGSVKISVIHHGGLEIAFSSLSIEEQIRLRHESWKYILNHRT</sequence>
<dbReference type="Proteomes" id="UP001615550">
    <property type="component" value="Unassembled WGS sequence"/>
</dbReference>
<protein>
    <submittedName>
        <fullName evidence="1">Uncharacterized protein</fullName>
    </submittedName>
</protein>
<gene>
    <name evidence="1" type="ORF">ACD661_15525</name>
</gene>
<comment type="caution">
    <text evidence="1">The sequence shown here is derived from an EMBL/GenBank/DDBJ whole genome shotgun (WGS) entry which is preliminary data.</text>
</comment>
<dbReference type="RefSeq" id="WP_400188780.1">
    <property type="nucleotide sequence ID" value="NZ_JBGORX010000011.1"/>
</dbReference>
<reference evidence="1 2" key="1">
    <citation type="submission" date="2024-08" db="EMBL/GenBank/DDBJ databases">
        <title>Draft Genome Sequence of Legionella lytica strain DSB2004, Isolated From a Fire Sprinkler System.</title>
        <authorList>
            <person name="Everhart A.D."/>
            <person name="Kidane D.T."/>
            <person name="Farone A.L."/>
            <person name="Farone M.B."/>
        </authorList>
    </citation>
    <scope>NUCLEOTIDE SEQUENCE [LARGE SCALE GENOMIC DNA]</scope>
    <source>
        <strain evidence="1 2">DSB2004</strain>
    </source>
</reference>
<dbReference type="EMBL" id="JBGORX010000011">
    <property type="protein sequence ID" value="MFJ1269968.1"/>
    <property type="molecule type" value="Genomic_DNA"/>
</dbReference>
<evidence type="ECO:0000313" key="1">
    <source>
        <dbReference type="EMBL" id="MFJ1269968.1"/>
    </source>
</evidence>
<accession>A0ABW8DB89</accession>
<organism evidence="1 2">
    <name type="scientific">Legionella lytica</name>
    <dbReference type="NCBI Taxonomy" id="96232"/>
    <lineage>
        <taxon>Bacteria</taxon>
        <taxon>Pseudomonadati</taxon>
        <taxon>Pseudomonadota</taxon>
        <taxon>Gammaproteobacteria</taxon>
        <taxon>Legionellales</taxon>
        <taxon>Legionellaceae</taxon>
        <taxon>Legionella</taxon>
    </lineage>
</organism>
<name>A0ABW8DB89_9GAMM</name>
<evidence type="ECO:0000313" key="2">
    <source>
        <dbReference type="Proteomes" id="UP001615550"/>
    </source>
</evidence>